<organism evidence="1 2">
    <name type="scientific">Rhizoctonia solani</name>
    <dbReference type="NCBI Taxonomy" id="456999"/>
    <lineage>
        <taxon>Eukaryota</taxon>
        <taxon>Fungi</taxon>
        <taxon>Dikarya</taxon>
        <taxon>Basidiomycota</taxon>
        <taxon>Agaricomycotina</taxon>
        <taxon>Agaricomycetes</taxon>
        <taxon>Cantharellales</taxon>
        <taxon>Ceratobasidiaceae</taxon>
        <taxon>Rhizoctonia</taxon>
    </lineage>
</organism>
<reference evidence="1" key="1">
    <citation type="submission" date="2020-05" db="EMBL/GenBank/DDBJ databases">
        <title>Evolutionary and genomic comparisons of hybrid uninucleate and nonhybrid Rhizoctonia fungi.</title>
        <authorList>
            <person name="Li C."/>
            <person name="Chen X."/>
        </authorList>
    </citation>
    <scope>NUCLEOTIDE SEQUENCE</scope>
    <source>
        <strain evidence="1">AG-1 IA</strain>
    </source>
</reference>
<dbReference type="GeneID" id="67024782"/>
<evidence type="ECO:0000313" key="2">
    <source>
        <dbReference type="Proteomes" id="UP000650533"/>
    </source>
</evidence>
<dbReference type="KEGG" id="rsx:RhiXN_02502"/>
<dbReference type="AlphaFoldDB" id="A0A8H8SUY2"/>
<accession>A0A8H8SUY2</accession>
<sequence length="60" mass="6721">MAQYTSPKTKAQIIVLKKLKYSDWAVVQLLQPETQVSHATQCQICCFGPSPEQSNNSSKH</sequence>
<proteinExistence type="predicted"/>
<protein>
    <submittedName>
        <fullName evidence="1">Uncharacterized protein</fullName>
    </submittedName>
</protein>
<evidence type="ECO:0000313" key="1">
    <source>
        <dbReference type="EMBL" id="QRW17578.1"/>
    </source>
</evidence>
<name>A0A8H8SUY2_9AGAM</name>
<dbReference type="Proteomes" id="UP000650533">
    <property type="component" value="Chromosome 3"/>
</dbReference>
<gene>
    <name evidence="1" type="ORF">RhiXN_02502</name>
</gene>
<dbReference type="EMBL" id="CP059660">
    <property type="protein sequence ID" value="QRW17578.1"/>
    <property type="molecule type" value="Genomic_DNA"/>
</dbReference>
<dbReference type="RefSeq" id="XP_043177815.1">
    <property type="nucleotide sequence ID" value="XM_043322319.1"/>
</dbReference>